<sequence>MESGEDRKRKSFGLSLADEKIKLIDMLSEDDHFLVASPFCTDSLTDGTREEHGGFGHSQTMIPCHEFVQPSRPSFLRRSLAWDAAFFNSADELSFINQGYRTSIDVRKRRSESGPTSPTGGGLSLDWFDIEPSIHDDSTRSSAVLKKVDNSSRNEVMSDRAYARKSIYVRSEEKIKKECQSMIKDPLQLISLINEPETTSSSRRPGRVLSMPKPPNVLGRKTTNLPTKSNRKDVLLGKSTVKIDNNSASLPHPEFSSLVSPTSPIVSTASVPLLGTWKLSSSVSASKIWRHTGRSKGIGFGHLSLSTNRLSCRPPGSSTSPSPSHSRPSGLRPPSPQIRFFDENTPPRYDGATRSRKIPRIVVPEGTSHIGNSRVGLLTGEVLHESRIGSGHACKKLTSPLSGTGKNIKRSKIDYTSSFLETRSTVDDGGKRPGNKQGPNSFQEENKRRDKLKNKGRRGSPGHNEEVISSDQENGKKNMSCSSDQLGNLSKYFKYAIDLNQKNSYPNQEKSQELNKKQARFRSAHKNNDGMRAYSLIKKENQKLESPQSGKDAAWVSGTRAPLADKTSACNLSEELAFSREAKKERSVSASAAGVTLEKENK</sequence>
<dbReference type="PANTHER" id="PTHR33737:SF2">
    <property type="entry name" value="OS12G0102700 PROTEIN"/>
    <property type="match status" value="1"/>
</dbReference>
<dbReference type="PANTHER" id="PTHR33737">
    <property type="entry name" value="OS05G0121800 PROTEIN"/>
    <property type="match status" value="1"/>
</dbReference>
<dbReference type="AlphaFoldDB" id="A0AAE1YMW3"/>
<evidence type="ECO:0000313" key="2">
    <source>
        <dbReference type="EMBL" id="KAK4433151.1"/>
    </source>
</evidence>
<feature type="region of interest" description="Disordered" evidence="1">
    <location>
        <begin position="423"/>
        <end position="483"/>
    </location>
</feature>
<feature type="region of interest" description="Disordered" evidence="1">
    <location>
        <begin position="197"/>
        <end position="228"/>
    </location>
</feature>
<protein>
    <submittedName>
        <fullName evidence="2">Uncharacterized protein</fullName>
    </submittedName>
</protein>
<organism evidence="2 3">
    <name type="scientific">Sesamum alatum</name>
    <dbReference type="NCBI Taxonomy" id="300844"/>
    <lineage>
        <taxon>Eukaryota</taxon>
        <taxon>Viridiplantae</taxon>
        <taxon>Streptophyta</taxon>
        <taxon>Embryophyta</taxon>
        <taxon>Tracheophyta</taxon>
        <taxon>Spermatophyta</taxon>
        <taxon>Magnoliopsida</taxon>
        <taxon>eudicotyledons</taxon>
        <taxon>Gunneridae</taxon>
        <taxon>Pentapetalae</taxon>
        <taxon>asterids</taxon>
        <taxon>lamiids</taxon>
        <taxon>Lamiales</taxon>
        <taxon>Pedaliaceae</taxon>
        <taxon>Sesamum</taxon>
    </lineage>
</organism>
<feature type="compositionally biased region" description="Polar residues" evidence="1">
    <location>
        <begin position="467"/>
        <end position="483"/>
    </location>
</feature>
<keyword evidence="3" id="KW-1185">Reference proteome</keyword>
<name>A0AAE1YMW3_9LAMI</name>
<dbReference type="InterPro" id="IPR045882">
    <property type="entry name" value="GPT1/2"/>
</dbReference>
<reference evidence="2" key="2">
    <citation type="journal article" date="2024" name="Plant">
        <title>Genomic evolution and insights into agronomic trait innovations of Sesamum species.</title>
        <authorList>
            <person name="Miao H."/>
            <person name="Wang L."/>
            <person name="Qu L."/>
            <person name="Liu H."/>
            <person name="Sun Y."/>
            <person name="Le M."/>
            <person name="Wang Q."/>
            <person name="Wei S."/>
            <person name="Zheng Y."/>
            <person name="Lin W."/>
            <person name="Duan Y."/>
            <person name="Cao H."/>
            <person name="Xiong S."/>
            <person name="Wang X."/>
            <person name="Wei L."/>
            <person name="Li C."/>
            <person name="Ma Q."/>
            <person name="Ju M."/>
            <person name="Zhao R."/>
            <person name="Li G."/>
            <person name="Mu C."/>
            <person name="Tian Q."/>
            <person name="Mei H."/>
            <person name="Zhang T."/>
            <person name="Gao T."/>
            <person name="Zhang H."/>
        </authorList>
    </citation>
    <scope>NUCLEOTIDE SEQUENCE</scope>
    <source>
        <strain evidence="2">3651</strain>
    </source>
</reference>
<accession>A0AAE1YMW3</accession>
<dbReference type="GO" id="GO:0008017">
    <property type="term" value="F:microtubule binding"/>
    <property type="evidence" value="ECO:0007669"/>
    <property type="project" value="InterPro"/>
</dbReference>
<feature type="compositionally biased region" description="Basic residues" evidence="1">
    <location>
        <begin position="449"/>
        <end position="460"/>
    </location>
</feature>
<gene>
    <name evidence="2" type="ORF">Salat_1077300</name>
</gene>
<dbReference type="Proteomes" id="UP001293254">
    <property type="component" value="Unassembled WGS sequence"/>
</dbReference>
<dbReference type="EMBL" id="JACGWO010000003">
    <property type="protein sequence ID" value="KAK4433151.1"/>
    <property type="molecule type" value="Genomic_DNA"/>
</dbReference>
<reference evidence="2" key="1">
    <citation type="submission" date="2020-06" db="EMBL/GenBank/DDBJ databases">
        <authorList>
            <person name="Li T."/>
            <person name="Hu X."/>
            <person name="Zhang T."/>
            <person name="Song X."/>
            <person name="Zhang H."/>
            <person name="Dai N."/>
            <person name="Sheng W."/>
            <person name="Hou X."/>
            <person name="Wei L."/>
        </authorList>
    </citation>
    <scope>NUCLEOTIDE SEQUENCE</scope>
    <source>
        <strain evidence="2">3651</strain>
        <tissue evidence="2">Leaf</tissue>
    </source>
</reference>
<proteinExistence type="predicted"/>
<comment type="caution">
    <text evidence="2">The sequence shown here is derived from an EMBL/GenBank/DDBJ whole genome shotgun (WGS) entry which is preliminary data.</text>
</comment>
<feature type="region of interest" description="Disordered" evidence="1">
    <location>
        <begin position="503"/>
        <end position="530"/>
    </location>
</feature>
<feature type="region of interest" description="Disordered" evidence="1">
    <location>
        <begin position="309"/>
        <end position="357"/>
    </location>
</feature>
<feature type="compositionally biased region" description="Low complexity" evidence="1">
    <location>
        <begin position="313"/>
        <end position="330"/>
    </location>
</feature>
<evidence type="ECO:0000313" key="3">
    <source>
        <dbReference type="Proteomes" id="UP001293254"/>
    </source>
</evidence>
<feature type="region of interest" description="Disordered" evidence="1">
    <location>
        <begin position="581"/>
        <end position="602"/>
    </location>
</feature>
<evidence type="ECO:0000256" key="1">
    <source>
        <dbReference type="SAM" id="MobiDB-lite"/>
    </source>
</evidence>